<dbReference type="GO" id="GO:0016798">
    <property type="term" value="F:hydrolase activity, acting on glycosyl bonds"/>
    <property type="evidence" value="ECO:0007669"/>
    <property type="project" value="UniProtKB-KW"/>
</dbReference>
<dbReference type="InterPro" id="IPR002173">
    <property type="entry name" value="Carboh/pur_kinase_PfkB_CS"/>
</dbReference>
<evidence type="ECO:0000313" key="10">
    <source>
        <dbReference type="Proteomes" id="UP000095300"/>
    </source>
</evidence>
<evidence type="ECO:0000259" key="8">
    <source>
        <dbReference type="Pfam" id="PF00294"/>
    </source>
</evidence>
<evidence type="ECO:0000256" key="3">
    <source>
        <dbReference type="ARBA" id="ARBA00022777"/>
    </source>
</evidence>
<dbReference type="InterPro" id="IPR022830">
    <property type="entry name" value="Indigdn_synthA-like"/>
</dbReference>
<dbReference type="Pfam" id="PF04227">
    <property type="entry name" value="Indigoidine_A"/>
    <property type="match status" value="1"/>
</dbReference>
<dbReference type="Pfam" id="PF00294">
    <property type="entry name" value="PfkB"/>
    <property type="match status" value="2"/>
</dbReference>
<sequence length="709" mass="77442">MFWRSISSVPLKLRGRYKIPKFCRAIHSLLDVHPNIKNALSERKPVVALESTIITHGMPYPHNMDTALEVEDVVRSAGATPATIACIDGRLMVGLSKEDIKKLSEVHKLDVLKCSRRDLPYVVANRKCAGTTVAATMIIAHMAGIRIFATGGVGGVHRDGHISLDISADLVELGRTPVVVVSSGVKSILDIPRTLEFLETHGVSVASFGNGGRFPDFYTRDSGCKAPYNLESPEEAAFLIKAVGDLNLKSGMLIGVPIPEEYALDKEVIRKAIDTAYAEALAKGIEGKNVTPFMLAAVADITKGSSLKANIALIKNNAKVAAKIACELSNFQRRDKIIATSNNNDRNKPMVIGASIIDHCLTMLDDSPLALDGATYQTNAKVSAGGVGRNLAESIHKLHGRTSFISVVGCDHTGKSLLELMPKSLRPNIHIDNENTTSICSILFDRTGNCKLCLANMEIHKSISPQLIKKHEQEFITTPLVVIDGNLSLDAMQSVLELSRKYKKPVFFEPTDMLIAGKPFQLSPEISQQIRFISPNVYELKAIVEKLTDQTISWDPNNSMGGGQTRLINDCKDLLKLIEKNFDCIVVTLGAHGVLVNMRGSSFAHRFFNTKSHSYTAPPSKIEFRRRFYKAPTVSNISNVSGAGDSFSGGFITGLLRGFSVDESISFGFVAATSALQSESAVPVQYFSNEEEEKKMQEKQLRDLRSIDI</sequence>
<dbReference type="AlphaFoldDB" id="A0A1I8NUG8"/>
<reference evidence="9" key="1">
    <citation type="submission" date="2020-05" db="UniProtKB">
        <authorList>
            <consortium name="EnsemblMetazoa"/>
        </authorList>
    </citation>
    <scope>IDENTIFICATION</scope>
    <source>
        <strain evidence="9">USDA</strain>
    </source>
</reference>
<proteinExistence type="inferred from homology"/>
<keyword evidence="2" id="KW-0479">Metal-binding</keyword>
<evidence type="ECO:0000256" key="1">
    <source>
        <dbReference type="ARBA" id="ARBA00022679"/>
    </source>
</evidence>
<dbReference type="CDD" id="cd01941">
    <property type="entry name" value="YeiC_kinase_like"/>
    <property type="match status" value="1"/>
</dbReference>
<dbReference type="GO" id="GO:0004730">
    <property type="term" value="F:pseudouridylate synthase activity"/>
    <property type="evidence" value="ECO:0007669"/>
    <property type="project" value="InterPro"/>
</dbReference>
<accession>A0A1I8NUG8</accession>
<name>A0A1I8NUG8_STOCA</name>
<dbReference type="Proteomes" id="UP000095300">
    <property type="component" value="Unassembled WGS sequence"/>
</dbReference>
<dbReference type="EnsemblMetazoa" id="SCAU002128-RA">
    <property type="protein sequence ID" value="SCAU002128-PA"/>
    <property type="gene ID" value="SCAU002128"/>
</dbReference>
<evidence type="ECO:0000256" key="4">
    <source>
        <dbReference type="ARBA" id="ARBA00022801"/>
    </source>
</evidence>
<dbReference type="KEGG" id="scac:106093779"/>
<dbReference type="PANTHER" id="PTHR42909:SF1">
    <property type="entry name" value="CARBOHYDRATE KINASE PFKB DOMAIN-CONTAINING PROTEIN"/>
    <property type="match status" value="1"/>
</dbReference>
<gene>
    <name evidence="9" type="primary">106093779</name>
</gene>
<dbReference type="InterPro" id="IPR011611">
    <property type="entry name" value="PfkB_dom"/>
</dbReference>
<keyword evidence="4" id="KW-0378">Hydrolase</keyword>
<dbReference type="InterPro" id="IPR007342">
    <property type="entry name" value="PsuG"/>
</dbReference>
<organism evidence="9 10">
    <name type="scientific">Stomoxys calcitrans</name>
    <name type="common">Stable fly</name>
    <name type="synonym">Conops calcitrans</name>
    <dbReference type="NCBI Taxonomy" id="35570"/>
    <lineage>
        <taxon>Eukaryota</taxon>
        <taxon>Metazoa</taxon>
        <taxon>Ecdysozoa</taxon>
        <taxon>Arthropoda</taxon>
        <taxon>Hexapoda</taxon>
        <taxon>Insecta</taxon>
        <taxon>Pterygota</taxon>
        <taxon>Neoptera</taxon>
        <taxon>Endopterygota</taxon>
        <taxon>Diptera</taxon>
        <taxon>Brachycera</taxon>
        <taxon>Muscomorpha</taxon>
        <taxon>Muscoidea</taxon>
        <taxon>Muscidae</taxon>
        <taxon>Stomoxys</taxon>
    </lineage>
</organism>
<dbReference type="GO" id="GO:0046872">
    <property type="term" value="F:metal ion binding"/>
    <property type="evidence" value="ECO:0007669"/>
    <property type="project" value="UniProtKB-KW"/>
</dbReference>
<keyword evidence="6" id="KW-0456">Lyase</keyword>
<dbReference type="HAMAP" id="MF_01876">
    <property type="entry name" value="PsiMP_glycosidase"/>
    <property type="match status" value="1"/>
</dbReference>
<dbReference type="Gene3D" id="3.40.1790.10">
    <property type="entry name" value="Indigoidine synthase domain"/>
    <property type="match status" value="1"/>
</dbReference>
<dbReference type="InterPro" id="IPR029056">
    <property type="entry name" value="Ribokinase-like"/>
</dbReference>
<keyword evidence="3" id="KW-0418">Kinase</keyword>
<feature type="domain" description="Carbohydrate kinase PfkB" evidence="8">
    <location>
        <begin position="351"/>
        <end position="610"/>
    </location>
</feature>
<dbReference type="GO" id="GO:0006796">
    <property type="term" value="P:phosphate-containing compound metabolic process"/>
    <property type="evidence" value="ECO:0007669"/>
    <property type="project" value="UniProtKB-ARBA"/>
</dbReference>
<dbReference type="VEuPathDB" id="VectorBase:SCAU002128"/>
<dbReference type="GO" id="GO:0005737">
    <property type="term" value="C:cytoplasm"/>
    <property type="evidence" value="ECO:0007669"/>
    <property type="project" value="TreeGrafter"/>
</dbReference>
<dbReference type="Gene3D" id="3.40.1190.20">
    <property type="match status" value="1"/>
</dbReference>
<evidence type="ECO:0000256" key="2">
    <source>
        <dbReference type="ARBA" id="ARBA00022723"/>
    </source>
</evidence>
<dbReference type="SUPFAM" id="SSF110581">
    <property type="entry name" value="Indigoidine synthase A-like"/>
    <property type="match status" value="1"/>
</dbReference>
<dbReference type="STRING" id="35570.A0A1I8NUG8"/>
<dbReference type="PROSITE" id="PS00584">
    <property type="entry name" value="PFKB_KINASES_2"/>
    <property type="match status" value="1"/>
</dbReference>
<protein>
    <recommendedName>
        <fullName evidence="8">Carbohydrate kinase PfkB domain-containing protein</fullName>
    </recommendedName>
</protein>
<dbReference type="SUPFAM" id="SSF53613">
    <property type="entry name" value="Ribokinase-like"/>
    <property type="match status" value="1"/>
</dbReference>
<dbReference type="GO" id="GO:0016301">
    <property type="term" value="F:kinase activity"/>
    <property type="evidence" value="ECO:0007669"/>
    <property type="project" value="UniProtKB-KW"/>
</dbReference>
<evidence type="ECO:0000313" key="9">
    <source>
        <dbReference type="EnsemblMetazoa" id="SCAU002128-PA"/>
    </source>
</evidence>
<keyword evidence="1" id="KW-0808">Transferase</keyword>
<feature type="domain" description="Carbohydrate kinase PfkB" evidence="8">
    <location>
        <begin position="635"/>
        <end position="681"/>
    </location>
</feature>
<evidence type="ECO:0000256" key="5">
    <source>
        <dbReference type="ARBA" id="ARBA00023211"/>
    </source>
</evidence>
<keyword evidence="10" id="KW-1185">Reference proteome</keyword>
<evidence type="ECO:0000256" key="7">
    <source>
        <dbReference type="ARBA" id="ARBA00023295"/>
    </source>
</evidence>
<evidence type="ECO:0000256" key="6">
    <source>
        <dbReference type="ARBA" id="ARBA00023239"/>
    </source>
</evidence>
<dbReference type="OrthoDB" id="198885at2759"/>
<keyword evidence="5" id="KW-0464">Manganese</keyword>
<dbReference type="PANTHER" id="PTHR42909">
    <property type="entry name" value="ZGC:136858"/>
    <property type="match status" value="1"/>
</dbReference>
<keyword evidence="7" id="KW-0326">Glycosidase</keyword>